<reference evidence="3" key="1">
    <citation type="submission" date="2018-04" db="EMBL/GenBank/DDBJ databases">
        <title>Whole genome sequencing of Hypsizygus marmoreus.</title>
        <authorList>
            <person name="Choi I.-G."/>
            <person name="Min B."/>
            <person name="Kim J.-G."/>
            <person name="Kim S."/>
            <person name="Oh Y.-L."/>
            <person name="Kong W.-S."/>
            <person name="Park H."/>
            <person name="Jeong J."/>
            <person name="Song E.-S."/>
        </authorList>
    </citation>
    <scope>NUCLEOTIDE SEQUENCE [LARGE SCALE GENOMIC DNA]</scope>
    <source>
        <strain evidence="3">51987-8</strain>
    </source>
</reference>
<feature type="region of interest" description="Disordered" evidence="2">
    <location>
        <begin position="81"/>
        <end position="103"/>
    </location>
</feature>
<dbReference type="PANTHER" id="PTHR31977">
    <property type="entry name" value="UPF0696 PROTEIN C11ORF68"/>
    <property type="match status" value="1"/>
</dbReference>
<dbReference type="PANTHER" id="PTHR31977:SF1">
    <property type="entry name" value="UPF0696 PROTEIN C11ORF68"/>
    <property type="match status" value="1"/>
</dbReference>
<comment type="similarity">
    <text evidence="1">Belongs to the UPF0696 family.</text>
</comment>
<comment type="caution">
    <text evidence="3">The sequence shown here is derived from an EMBL/GenBank/DDBJ whole genome shotgun (WGS) entry which is preliminary data.</text>
</comment>
<dbReference type="SUPFAM" id="SSF55418">
    <property type="entry name" value="eIF4e-like"/>
    <property type="match status" value="1"/>
</dbReference>
<organism evidence="3 4">
    <name type="scientific">Hypsizygus marmoreus</name>
    <name type="common">White beech mushroom</name>
    <name type="synonym">Agaricus marmoreus</name>
    <dbReference type="NCBI Taxonomy" id="39966"/>
    <lineage>
        <taxon>Eukaryota</taxon>
        <taxon>Fungi</taxon>
        <taxon>Dikarya</taxon>
        <taxon>Basidiomycota</taxon>
        <taxon>Agaricomycotina</taxon>
        <taxon>Agaricomycetes</taxon>
        <taxon>Agaricomycetidae</taxon>
        <taxon>Agaricales</taxon>
        <taxon>Tricholomatineae</taxon>
        <taxon>Lyophyllaceae</taxon>
        <taxon>Hypsizygus</taxon>
    </lineage>
</organism>
<dbReference type="AlphaFoldDB" id="A0A369JZF9"/>
<dbReference type="InterPro" id="IPR015034">
    <property type="entry name" value="Bles03"/>
</dbReference>
<keyword evidence="4" id="KW-1185">Reference proteome</keyword>
<evidence type="ECO:0000313" key="3">
    <source>
        <dbReference type="EMBL" id="RDB24834.1"/>
    </source>
</evidence>
<accession>A0A369JZF9</accession>
<dbReference type="Proteomes" id="UP000076154">
    <property type="component" value="Unassembled WGS sequence"/>
</dbReference>
<evidence type="ECO:0000256" key="2">
    <source>
        <dbReference type="SAM" id="MobiDB-lite"/>
    </source>
</evidence>
<name>A0A369JZF9_HYPMA</name>
<gene>
    <name evidence="3" type="ORF">Hypma_007582</name>
</gene>
<dbReference type="EMBL" id="LUEZ02000041">
    <property type="protein sequence ID" value="RDB24834.1"/>
    <property type="molecule type" value="Genomic_DNA"/>
</dbReference>
<protein>
    <submittedName>
        <fullName evidence="3">Uncharacterized protein</fullName>
    </submittedName>
</protein>
<evidence type="ECO:0000256" key="1">
    <source>
        <dbReference type="ARBA" id="ARBA00010568"/>
    </source>
</evidence>
<dbReference type="InParanoid" id="A0A369JZF9"/>
<feature type="region of interest" description="Disordered" evidence="2">
    <location>
        <begin position="43"/>
        <end position="65"/>
    </location>
</feature>
<feature type="compositionally biased region" description="Basic and acidic residues" evidence="2">
    <location>
        <begin position="343"/>
        <end position="354"/>
    </location>
</feature>
<dbReference type="STRING" id="39966.A0A369JZF9"/>
<feature type="region of interest" description="Disordered" evidence="2">
    <location>
        <begin position="265"/>
        <end position="388"/>
    </location>
</feature>
<dbReference type="Pfam" id="PF08939">
    <property type="entry name" value="Bles03"/>
    <property type="match status" value="1"/>
</dbReference>
<sequence length="388" mass="43005">MSKDDDLVPAKYAYSWSSESDLSLQDFLTKYKPSMVQNDGTKPWIWVRGSEPTKQDSDESEATEEASRLLKEVTDRVEAIKNDASIPMRSSKKTGAKSKKEVREQVQADATEKLKEIAIKHGYVSGKWLIFAPAEKIDMIWSGIATSLVAGPLASTSAYLAKVATSSEQENPHHQHLICVYLPDVYDKEKVTEVMKILLRNHGVNLSGVKCNLYTTIGIDSKHASGISSTIWKNSALLSEKESKELKDSFFADLAPKKAVASEAPQYTDAKEDAASAVAPSKPKPKLKKKVINDPFASDNDNEDEEEEKPKQEVQGKTIGKAKPKPKKKAADDGFTSDNNEDAQAKRRKEEVKAKKSSSTSKRKQDSDDGDDDEEDRPKKRRSGRAIK</sequence>
<dbReference type="OrthoDB" id="10067381at2759"/>
<proteinExistence type="inferred from homology"/>
<feature type="compositionally biased region" description="Basic residues" evidence="2">
    <location>
        <begin position="379"/>
        <end position="388"/>
    </location>
</feature>
<evidence type="ECO:0000313" key="4">
    <source>
        <dbReference type="Proteomes" id="UP000076154"/>
    </source>
</evidence>
<dbReference type="InterPro" id="IPR023398">
    <property type="entry name" value="TIF_eIF4e-like"/>
</dbReference>
<dbReference type="Gene3D" id="3.30.760.10">
    <property type="entry name" value="RNA Cap, Translation Initiation Factor Eif4e"/>
    <property type="match status" value="1"/>
</dbReference>